<dbReference type="PANTHER" id="PTHR44329:SF281">
    <property type="entry name" value="SERINE_THREONINE-PROTEIN KINASE CTR1"/>
    <property type="match status" value="1"/>
</dbReference>
<comment type="subcellular location">
    <subcellularLocation>
        <location evidence="1">Nucleus</location>
    </subcellularLocation>
</comment>
<gene>
    <name evidence="9" type="ORF">FSB_LOCUS44543</name>
</gene>
<evidence type="ECO:0000256" key="1">
    <source>
        <dbReference type="ARBA" id="ARBA00004123"/>
    </source>
</evidence>
<keyword evidence="4" id="KW-0418">Kinase</keyword>
<dbReference type="Pfam" id="PF07714">
    <property type="entry name" value="PK_Tyr_Ser-Thr"/>
    <property type="match status" value="2"/>
</dbReference>
<dbReference type="Pfam" id="PF16987">
    <property type="entry name" value="KIX_2"/>
    <property type="match status" value="1"/>
</dbReference>
<dbReference type="FunFam" id="3.30.200.20:FF:000180">
    <property type="entry name" value="serine/threonine-protein kinase STY46-like"/>
    <property type="match status" value="1"/>
</dbReference>
<evidence type="ECO:0000256" key="7">
    <source>
        <dbReference type="SAM" id="MobiDB-lite"/>
    </source>
</evidence>
<dbReference type="InterPro" id="IPR036691">
    <property type="entry name" value="Endo/exonu/phosph_ase_sf"/>
</dbReference>
<keyword evidence="2" id="KW-0808">Transferase</keyword>
<dbReference type="GO" id="GO:0005524">
    <property type="term" value="F:ATP binding"/>
    <property type="evidence" value="ECO:0007669"/>
    <property type="project" value="UniProtKB-KW"/>
</dbReference>
<evidence type="ECO:0000256" key="2">
    <source>
        <dbReference type="ARBA" id="ARBA00022679"/>
    </source>
</evidence>
<dbReference type="Pfam" id="PF14381">
    <property type="entry name" value="EDR1_CTR1_ARMC3_pept"/>
    <property type="match status" value="1"/>
</dbReference>
<dbReference type="PROSITE" id="PS00108">
    <property type="entry name" value="PROTEIN_KINASE_ST"/>
    <property type="match status" value="1"/>
</dbReference>
<dbReference type="InterPro" id="IPR011009">
    <property type="entry name" value="Kinase-like_dom_sf"/>
</dbReference>
<dbReference type="Gene3D" id="3.30.200.20">
    <property type="entry name" value="Phosphorylase Kinase, domain 1"/>
    <property type="match status" value="1"/>
</dbReference>
<sequence length="1740" mass="194335">MYSFHGDENSKKWLAVAGGGAQYKATTASWAQQTEESYQLQLALALRLSAQAACAHDPNFLLSSKYSPHLEPSVQAVSHRFWGGWCTGIVRGSHGCGLWKVIMAGWDNFAQQVELQVGDGTRVRLWHDRWCGDAPLKELFSTLFVCSSNREATIDSVLIHQNGGVDWNVSFVRHFNDWEMDVVAAFLNQLYSYIPSNSDNDVMWWRLNKKGCFDICLYYYALKEIPFRAFPWKCVWRSKAPRRVNGCLSYFDKIPDGFYLIHGMDPYAWTISTDLQDSGRIPSFESLKAIDPCNDLSIKVVLIDKSRDPGLKELHNRLLSLSVGWITPEDVINQLAILVCNRMGGVASTEENLGGHWEECTEVLKHCLGSVVFPIGSLSVGCCVHRALLFKVLADIVNLPCRIAKGCKYCRKDVSASCLVQFGPDSDREYLVDLLGTPGALSQPDSSLNGTDFNQDHYTGPKVSKACLSYFDRSNFISTSRNNHGGESVSSCRELKLNEDNLDIPWSELVLKKKIGKGSFGTVHHADWRGSGQSWYSTPISFKGVCLPFVGGMLGREWNGMRHSLDVAVKILVEQDFHTEHFQEFLREVAIMKRLHHPNIVLFMGAVTQPPNLSIVTEYLSRGSLYNLLQMPAARVILEERRRLNMAYDVAKGMNYLHQLRPPIVHRDLKSPNLLVDATYTVKAGLSLTLVRLQHLVKILPLPLLWEVVDSLEVAVAIEGVVVVEAVSKGEGALVEDMVLVCDFGLSRLKANTFLSSKTAAGTPEWMAPEVLRNEQSDEKSDVYSFGVILWELVTLQQPWRNLNPPQVVAAVGFKGERLEIPNTVNPEVAALIKACWDSGMDNNNWRPTPSQGFVGGGGNPPWTPSIGGPNYSPILVTESSTDNGDIEEAFPVSGQERLQELEKIAIRFEEQIYTAAKASKQYTVGKDFFRHHRAGIKLSTLFAVQKHANLEVSISSGARKGVSGFRRGWRSWGGQFAYFCKGHKTTNLATNDRRRVVVGVPATEKEVEGSKPKIMHKDRIFETHVTAAVKSAVGSISADTQKDIVNDHVQLNLKLDFICGPDGEWAISKAEIVKTEPKPASFLKPVTKPVGPVSRPVSRQEWRPKIQPPQAFHKTASGPEASTKASSSTFENSSSLEHIPDPVVALSTPEDSDDEAGTWVMQLRQGKRLFMPQPPPLPLSPNPFYALSTELFTESSETIEIPEIGTVENPAHTSSLIVPESTQIIGGDDGVWDEQVEWVEPLAVAYPAVELNGESVVKEFSVQSEVPEVIPGPQSDWVMEKMEEFGVVLGASYVGFEDRVLALLREIEAETGGSKPGGAPVCLQETKLMAVTQGLIRSLWRCRYVDWLSLDSVGASGGIILMWDKRVVDRVDVAIGNFSVSCRFREVATGFEWAFSGVYGPNRAVERSLMWEELAGIASWWEVPWCVGGDFNIVRYPSERVGATDFSPSMREFTDFIFSMGLLDLPMDGGNFHGQMLVQDQGPQWWNSYFYNGSPSYVLIQKLKSLKVDLRRWNKEIFGDVNLRKNDLQTQIQDLDLVEETRPLSVEEGVTKENLKADFEKLLLLEEIKWRQTSRATWLREGDKNTKFFHRVANSNRRFNSIEHLVVDGAVTTDQSEIGKGLVNFYQGLFSDDAVRRPLLDGVAFSAIDESDRDMLDRSFTEDEVWGVVRNMAGDKAPGPDGFSLAFFQSCWDIIKQDVRPPFDKYNLFQPANRFSIFSTTPTQIDFDLKEAPRGSLLI</sequence>
<dbReference type="InterPro" id="IPR008271">
    <property type="entry name" value="Ser/Thr_kinase_AS"/>
</dbReference>
<dbReference type="GO" id="GO:0005634">
    <property type="term" value="C:nucleus"/>
    <property type="evidence" value="ECO:0007669"/>
    <property type="project" value="UniProtKB-SubCell"/>
</dbReference>
<keyword evidence="5" id="KW-0067">ATP-binding</keyword>
<accession>A0A2N9HYC0</accession>
<keyword evidence="6" id="KW-0539">Nucleus</keyword>
<evidence type="ECO:0000313" key="9">
    <source>
        <dbReference type="EMBL" id="SPD16661.1"/>
    </source>
</evidence>
<dbReference type="EMBL" id="OIVN01004323">
    <property type="protein sequence ID" value="SPD16661.1"/>
    <property type="molecule type" value="Genomic_DNA"/>
</dbReference>
<feature type="region of interest" description="Disordered" evidence="7">
    <location>
        <begin position="1082"/>
        <end position="1155"/>
    </location>
</feature>
<evidence type="ECO:0000256" key="5">
    <source>
        <dbReference type="ARBA" id="ARBA00022840"/>
    </source>
</evidence>
<keyword evidence="3" id="KW-0547">Nucleotide-binding</keyword>
<dbReference type="PANTHER" id="PTHR44329">
    <property type="entry name" value="SERINE/THREONINE-PROTEIN KINASE TNNI3K-RELATED"/>
    <property type="match status" value="1"/>
</dbReference>
<evidence type="ECO:0000256" key="4">
    <source>
        <dbReference type="ARBA" id="ARBA00022777"/>
    </source>
</evidence>
<evidence type="ECO:0000259" key="8">
    <source>
        <dbReference type="PROSITE" id="PS50011"/>
    </source>
</evidence>
<evidence type="ECO:0000256" key="6">
    <source>
        <dbReference type="ARBA" id="ARBA00023242"/>
    </source>
</evidence>
<proteinExistence type="predicted"/>
<dbReference type="InterPro" id="IPR051681">
    <property type="entry name" value="Ser/Thr_Kinases-Pseudokinases"/>
</dbReference>
<dbReference type="InterPro" id="IPR000719">
    <property type="entry name" value="Prot_kinase_dom"/>
</dbReference>
<reference evidence="9" key="1">
    <citation type="submission" date="2018-02" db="EMBL/GenBank/DDBJ databases">
        <authorList>
            <person name="Cohen D.B."/>
            <person name="Kent A.D."/>
        </authorList>
    </citation>
    <scope>NUCLEOTIDE SEQUENCE</scope>
</reference>
<dbReference type="PROSITE" id="PS50011">
    <property type="entry name" value="PROTEIN_KINASE_DOM"/>
    <property type="match status" value="1"/>
</dbReference>
<feature type="domain" description="Protein kinase" evidence="8">
    <location>
        <begin position="509"/>
        <end position="864"/>
    </location>
</feature>
<dbReference type="SUPFAM" id="SSF56112">
    <property type="entry name" value="Protein kinase-like (PK-like)"/>
    <property type="match status" value="1"/>
</dbReference>
<dbReference type="GO" id="GO:0004674">
    <property type="term" value="F:protein serine/threonine kinase activity"/>
    <property type="evidence" value="ECO:0007669"/>
    <property type="project" value="TreeGrafter"/>
</dbReference>
<feature type="compositionally biased region" description="Low complexity" evidence="7">
    <location>
        <begin position="1123"/>
        <end position="1136"/>
    </location>
</feature>
<evidence type="ECO:0000256" key="3">
    <source>
        <dbReference type="ARBA" id="ARBA00022741"/>
    </source>
</evidence>
<dbReference type="SMART" id="SM00220">
    <property type="entry name" value="S_TKc"/>
    <property type="match status" value="1"/>
</dbReference>
<organism evidence="9">
    <name type="scientific">Fagus sylvatica</name>
    <name type="common">Beechnut</name>
    <dbReference type="NCBI Taxonomy" id="28930"/>
    <lineage>
        <taxon>Eukaryota</taxon>
        <taxon>Viridiplantae</taxon>
        <taxon>Streptophyta</taxon>
        <taxon>Embryophyta</taxon>
        <taxon>Tracheophyta</taxon>
        <taxon>Spermatophyta</taxon>
        <taxon>Magnoliopsida</taxon>
        <taxon>eudicotyledons</taxon>
        <taxon>Gunneridae</taxon>
        <taxon>Pentapetalae</taxon>
        <taxon>rosids</taxon>
        <taxon>fabids</taxon>
        <taxon>Fagales</taxon>
        <taxon>Fagaceae</taxon>
        <taxon>Fagus</taxon>
    </lineage>
</organism>
<dbReference type="InterPro" id="IPR036546">
    <property type="entry name" value="MED15_KIX"/>
</dbReference>
<dbReference type="CDD" id="cd13999">
    <property type="entry name" value="STKc_MAP3K-like"/>
    <property type="match status" value="1"/>
</dbReference>
<dbReference type="Gene3D" id="3.60.10.10">
    <property type="entry name" value="Endonuclease/exonuclease/phosphatase"/>
    <property type="match status" value="1"/>
</dbReference>
<dbReference type="Gene3D" id="1.10.510.10">
    <property type="entry name" value="Transferase(Phosphotransferase) domain 1"/>
    <property type="match status" value="1"/>
</dbReference>
<dbReference type="InterPro" id="IPR055164">
    <property type="entry name" value="EDR1/CTR1/ARMC3-like_pept-like"/>
</dbReference>
<dbReference type="InterPro" id="IPR001245">
    <property type="entry name" value="Ser-Thr/Tyr_kinase_cat_dom"/>
</dbReference>
<name>A0A2N9HYC0_FAGSY</name>
<dbReference type="SUPFAM" id="SSF56219">
    <property type="entry name" value="DNase I-like"/>
    <property type="match status" value="1"/>
</dbReference>
<protein>
    <recommendedName>
        <fullName evidence="8">Protein kinase domain-containing protein</fullName>
    </recommendedName>
</protein>